<feature type="domain" description="SGNH hydrolase-type esterase" evidence="2">
    <location>
        <begin position="63"/>
        <end position="242"/>
    </location>
</feature>
<evidence type="ECO:0000256" key="1">
    <source>
        <dbReference type="SAM" id="MobiDB-lite"/>
    </source>
</evidence>
<dbReference type="PANTHER" id="PTHR30383">
    <property type="entry name" value="THIOESTERASE 1/PROTEASE 1/LYSOPHOSPHOLIPASE L1"/>
    <property type="match status" value="1"/>
</dbReference>
<dbReference type="Proteomes" id="UP000051647">
    <property type="component" value="Unassembled WGS sequence"/>
</dbReference>
<dbReference type="eggNOG" id="COG2755">
    <property type="taxonomic scope" value="Bacteria"/>
</dbReference>
<dbReference type="InterPro" id="IPR036514">
    <property type="entry name" value="SGNH_hydro_sf"/>
</dbReference>
<feature type="region of interest" description="Disordered" evidence="1">
    <location>
        <begin position="15"/>
        <end position="44"/>
    </location>
</feature>
<comment type="caution">
    <text evidence="3">The sequence shown here is derived from an EMBL/GenBank/DDBJ whole genome shotgun (WGS) entry which is preliminary data.</text>
</comment>
<proteinExistence type="predicted"/>
<dbReference type="PANTHER" id="PTHR30383:SF5">
    <property type="entry name" value="SGNH HYDROLASE-TYPE ESTERASE DOMAIN-CONTAINING PROTEIN"/>
    <property type="match status" value="1"/>
</dbReference>
<feature type="compositionally biased region" description="Basic and acidic residues" evidence="1">
    <location>
        <begin position="229"/>
        <end position="238"/>
    </location>
</feature>
<accession>A0A0R1SE77</accession>
<dbReference type="EMBL" id="AZFA01000009">
    <property type="protein sequence ID" value="KRL66985.1"/>
    <property type="molecule type" value="Genomic_DNA"/>
</dbReference>
<dbReference type="PATRIC" id="fig|1423815.3.peg.2369"/>
<dbReference type="AlphaFoldDB" id="A0A0R1SE77"/>
<dbReference type="CDD" id="cd00229">
    <property type="entry name" value="SGNH_hydrolase"/>
    <property type="match status" value="1"/>
</dbReference>
<feature type="compositionally biased region" description="Polar residues" evidence="1">
    <location>
        <begin position="214"/>
        <end position="226"/>
    </location>
</feature>
<dbReference type="Pfam" id="PF13472">
    <property type="entry name" value="Lipase_GDSL_2"/>
    <property type="match status" value="1"/>
</dbReference>
<dbReference type="SUPFAM" id="SSF52266">
    <property type="entry name" value="SGNH hydrolase"/>
    <property type="match status" value="1"/>
</dbReference>
<dbReference type="STRING" id="1423815.FC27_GL002311"/>
<gene>
    <name evidence="3" type="ORF">FC27_GL002311</name>
</gene>
<protein>
    <submittedName>
        <fullName evidence="3">Lysophospholipase L1-like esterase</fullName>
    </submittedName>
</protein>
<keyword evidence="4" id="KW-1185">Reference proteome</keyword>
<sequence>MTLLGVLLIISGCNSQSSKSKSKPRANKTEHKTKTNKKSDPQKKTIVSELKDSKKNTLTYSPLGDSLSVGLLADTKTDRFTSQFARTLQKETGKTVKEAGASQIGKTATNFGLPVIQAIIDQDPDIVTVEFGTNDAADVNNPQALPKYRSSIKQILDQLQSQTHAKIILMTSWSPKDGPYVDNALRFDKVILDEGKSRHLPVVNLADIWQNDSQVTGSTSQESRNTWGGRHDNLHPNQLGHDKIAQALKKVINQKIK</sequence>
<dbReference type="GO" id="GO:0004622">
    <property type="term" value="F:phosphatidylcholine lysophospholipase activity"/>
    <property type="evidence" value="ECO:0007669"/>
    <property type="project" value="TreeGrafter"/>
</dbReference>
<dbReference type="InterPro" id="IPR013830">
    <property type="entry name" value="SGNH_hydro"/>
</dbReference>
<reference evidence="3 4" key="1">
    <citation type="journal article" date="2015" name="Genome Announc.">
        <title>Expanding the biotechnology potential of lactobacilli through comparative genomics of 213 strains and associated genera.</title>
        <authorList>
            <person name="Sun Z."/>
            <person name="Harris H.M."/>
            <person name="McCann A."/>
            <person name="Guo C."/>
            <person name="Argimon S."/>
            <person name="Zhang W."/>
            <person name="Yang X."/>
            <person name="Jeffery I.B."/>
            <person name="Cooney J.C."/>
            <person name="Kagawa T.F."/>
            <person name="Liu W."/>
            <person name="Song Y."/>
            <person name="Salvetti E."/>
            <person name="Wrobel A."/>
            <person name="Rasinkangas P."/>
            <person name="Parkhill J."/>
            <person name="Rea M.C."/>
            <person name="O'Sullivan O."/>
            <person name="Ritari J."/>
            <person name="Douillard F.P."/>
            <person name="Paul Ross R."/>
            <person name="Yang R."/>
            <person name="Briner A.E."/>
            <person name="Felis G.E."/>
            <person name="de Vos W.M."/>
            <person name="Barrangou R."/>
            <person name="Klaenhammer T.R."/>
            <person name="Caufield P.W."/>
            <person name="Cui Y."/>
            <person name="Zhang H."/>
            <person name="O'Toole P.W."/>
        </authorList>
    </citation>
    <scope>NUCLEOTIDE SEQUENCE [LARGE SCALE GENOMIC DNA]</scope>
    <source>
        <strain evidence="3 4">DSM 14857</strain>
    </source>
</reference>
<feature type="region of interest" description="Disordered" evidence="1">
    <location>
        <begin position="214"/>
        <end position="238"/>
    </location>
</feature>
<dbReference type="InterPro" id="IPR051532">
    <property type="entry name" value="Ester_Hydrolysis_Enzymes"/>
</dbReference>
<dbReference type="Gene3D" id="3.40.50.1110">
    <property type="entry name" value="SGNH hydrolase"/>
    <property type="match status" value="1"/>
</dbReference>
<feature type="compositionally biased region" description="Basic and acidic residues" evidence="1">
    <location>
        <begin position="27"/>
        <end position="43"/>
    </location>
</feature>
<evidence type="ECO:0000259" key="2">
    <source>
        <dbReference type="Pfam" id="PF13472"/>
    </source>
</evidence>
<organism evidence="3 4">
    <name type="scientific">Companilactobacillus versmoldensis DSM 14857 = KCTC 3814</name>
    <dbReference type="NCBI Taxonomy" id="1423815"/>
    <lineage>
        <taxon>Bacteria</taxon>
        <taxon>Bacillati</taxon>
        <taxon>Bacillota</taxon>
        <taxon>Bacilli</taxon>
        <taxon>Lactobacillales</taxon>
        <taxon>Lactobacillaceae</taxon>
        <taxon>Companilactobacillus</taxon>
    </lineage>
</organism>
<evidence type="ECO:0000313" key="3">
    <source>
        <dbReference type="EMBL" id="KRL66985.1"/>
    </source>
</evidence>
<name>A0A0R1SE77_9LACO</name>
<evidence type="ECO:0000313" key="4">
    <source>
        <dbReference type="Proteomes" id="UP000051647"/>
    </source>
</evidence>